<evidence type="ECO:0000259" key="7">
    <source>
        <dbReference type="Pfam" id="PF02687"/>
    </source>
</evidence>
<dbReference type="AlphaFoldDB" id="A0A3P1CE02"/>
<dbReference type="EMBL" id="RQJP01000005">
    <property type="protein sequence ID" value="RRB11455.1"/>
    <property type="molecule type" value="Genomic_DNA"/>
</dbReference>
<evidence type="ECO:0000256" key="6">
    <source>
        <dbReference type="SAM" id="Phobius"/>
    </source>
</evidence>
<keyword evidence="2" id="KW-1003">Cell membrane</keyword>
<comment type="caution">
    <text evidence="9">The sequence shown here is derived from an EMBL/GenBank/DDBJ whole genome shotgun (WGS) entry which is preliminary data.</text>
</comment>
<dbReference type="OrthoDB" id="5933722at2"/>
<evidence type="ECO:0000313" key="10">
    <source>
        <dbReference type="Proteomes" id="UP000274271"/>
    </source>
</evidence>
<feature type="transmembrane region" description="Helical" evidence="6">
    <location>
        <begin position="370"/>
        <end position="391"/>
    </location>
</feature>
<dbReference type="PANTHER" id="PTHR30572">
    <property type="entry name" value="MEMBRANE COMPONENT OF TRANSPORTER-RELATED"/>
    <property type="match status" value="1"/>
</dbReference>
<keyword evidence="5 6" id="KW-0472">Membrane</keyword>
<organism evidence="9 10">
    <name type="scientific">Larkinella knui</name>
    <dbReference type="NCBI Taxonomy" id="2025310"/>
    <lineage>
        <taxon>Bacteria</taxon>
        <taxon>Pseudomonadati</taxon>
        <taxon>Bacteroidota</taxon>
        <taxon>Cytophagia</taxon>
        <taxon>Cytophagales</taxon>
        <taxon>Spirosomataceae</taxon>
        <taxon>Larkinella</taxon>
    </lineage>
</organism>
<dbReference type="NCBIfam" id="NF038404">
    <property type="entry name" value="perm_prefix_2"/>
    <property type="match status" value="1"/>
</dbReference>
<dbReference type="Proteomes" id="UP000274271">
    <property type="component" value="Unassembled WGS sequence"/>
</dbReference>
<feature type="domain" description="ABC3 transporter permease C-terminal" evidence="7">
    <location>
        <begin position="760"/>
        <end position="873"/>
    </location>
</feature>
<keyword evidence="10" id="KW-1185">Reference proteome</keyword>
<feature type="transmembrane region" description="Helical" evidence="6">
    <location>
        <begin position="509"/>
        <end position="533"/>
    </location>
</feature>
<feature type="transmembrane region" description="Helical" evidence="6">
    <location>
        <begin position="757"/>
        <end position="781"/>
    </location>
</feature>
<dbReference type="InterPro" id="IPR003838">
    <property type="entry name" value="ABC3_permease_C"/>
</dbReference>
<dbReference type="InterPro" id="IPR050250">
    <property type="entry name" value="Macrolide_Exporter_MacB"/>
</dbReference>
<dbReference type="RefSeq" id="WP_124909124.1">
    <property type="nucleotide sequence ID" value="NZ_RQJP01000005.1"/>
</dbReference>
<protein>
    <submittedName>
        <fullName evidence="9">FtsX-like permease family protein</fullName>
    </submittedName>
</protein>
<feature type="domain" description="MacB-like periplasmic core" evidence="8">
    <location>
        <begin position="104"/>
        <end position="321"/>
    </location>
</feature>
<feature type="transmembrane region" description="Helical" evidence="6">
    <location>
        <begin position="793"/>
        <end position="823"/>
    </location>
</feature>
<dbReference type="PANTHER" id="PTHR30572:SF18">
    <property type="entry name" value="ABC-TYPE MACROLIDE FAMILY EXPORT SYSTEM PERMEASE COMPONENT 2"/>
    <property type="match status" value="1"/>
</dbReference>
<reference evidence="9 10" key="1">
    <citation type="submission" date="2018-11" db="EMBL/GenBank/DDBJ databases">
        <authorList>
            <person name="Zhou Z."/>
            <person name="Wang G."/>
        </authorList>
    </citation>
    <scope>NUCLEOTIDE SEQUENCE [LARGE SCALE GENOMIC DNA]</scope>
    <source>
        <strain evidence="9 10">KCTC42998</strain>
    </source>
</reference>
<evidence type="ECO:0000256" key="4">
    <source>
        <dbReference type="ARBA" id="ARBA00022989"/>
    </source>
</evidence>
<evidence type="ECO:0000256" key="2">
    <source>
        <dbReference type="ARBA" id="ARBA00022475"/>
    </source>
</evidence>
<name>A0A3P1CE02_9BACT</name>
<dbReference type="InterPro" id="IPR047699">
    <property type="entry name" value="Permease_put_prefix"/>
</dbReference>
<dbReference type="GO" id="GO:0005886">
    <property type="term" value="C:plasma membrane"/>
    <property type="evidence" value="ECO:0007669"/>
    <property type="project" value="UniProtKB-SubCell"/>
</dbReference>
<dbReference type="InterPro" id="IPR025857">
    <property type="entry name" value="MacB_PCD"/>
</dbReference>
<proteinExistence type="predicted"/>
<accession>A0A3P1CE02</accession>
<dbReference type="Pfam" id="PF02687">
    <property type="entry name" value="FtsX"/>
    <property type="match status" value="2"/>
</dbReference>
<keyword evidence="4 6" id="KW-1133">Transmembrane helix</keyword>
<gene>
    <name evidence="9" type="ORF">EHT87_23545</name>
</gene>
<evidence type="ECO:0000313" key="9">
    <source>
        <dbReference type="EMBL" id="RRB11455.1"/>
    </source>
</evidence>
<feature type="domain" description="ABC3 transporter permease C-terminal" evidence="7">
    <location>
        <begin position="377"/>
        <end position="492"/>
    </location>
</feature>
<feature type="transmembrane region" description="Helical" evidence="6">
    <location>
        <begin position="422"/>
        <end position="445"/>
    </location>
</feature>
<evidence type="ECO:0000256" key="5">
    <source>
        <dbReference type="ARBA" id="ARBA00023136"/>
    </source>
</evidence>
<dbReference type="Pfam" id="PF12704">
    <property type="entry name" value="MacB_PCD"/>
    <property type="match status" value="1"/>
</dbReference>
<feature type="transmembrane region" description="Helical" evidence="6">
    <location>
        <begin position="843"/>
        <end position="863"/>
    </location>
</feature>
<sequence length="880" mass="98151">MNPTNSPNHRPPRWATALLDWWGDPDTVEEVQGDLLELYDYWVQTAGKRQANWRYGLSVLKLVRPLAKPKRSNEYASPFFLNPDMIRNYLKIAFRTLVKNKAYSTLTLLGLAVGMTCAILLSLYVRDELNYDRYHQHANRISRLNLHIKWEGNEYKLGVASAPMGPALQREYPEIRQVLRVQTRNETLFRAGENVLYAKNIIYADSTLFTFFDYEFIQGSPQTALLSPNSVVLTQKLAVNLFGKTDGLLGKVVLVKDQVPVTVAGVIRDAPANHHLKFEAILPYSNEKLNGISQSKWDSFNSMTYVLLNQDSDRGKLEAKMPGFYKKYIARTIGDVVGKKVQFDITFQPLADMHLRSTHLMGEENGGNLAYVYTFSAIGLFILLIAVVNYINLATARSAGRAKEIGVRKAIGSLQFQLMGQFLAESMLLSFLALVASLVLLYALLPGFNLMTAKTLTIDLWNIRTVLQLTGFALVIGFVSGLYPAFILSRFKPAAVLKGAFTTSGKGALLRKSLVVVQFTISMVMIVGTIIVYRQLQFMRHTQLGFNQEQVLSIPLKIPSVQKTITILKSKLQQNPVIKGVSLTNGAVGGEINDKSTFSFYAGGTEQSVSTEYFSVDHDFLNVLQIKLKEGRNFSPDLASDSAGAVLVNEAMLKRLGWKNRTVGLIEFDTKKIPVAGVIRDFHLRSLHNKIEPLVLVLHPDRGDNLLIRVSPQNIPAALAYVKAVYEEVNPNQPFEYTFLDQIFAEQYRSDEQKGGLFIGFSGIAIFIACLGLFGLATFTAEQRTKEIGVRKVLGASVASVVALLSKDFLKLVGIAILIASPIAWYGMNRWLQDFAYKIDIEWWVFALAGLLAIGIALLTISFQSIKAALMNPVRSLRSE</sequence>
<evidence type="ECO:0000259" key="8">
    <source>
        <dbReference type="Pfam" id="PF12704"/>
    </source>
</evidence>
<evidence type="ECO:0000256" key="1">
    <source>
        <dbReference type="ARBA" id="ARBA00004651"/>
    </source>
</evidence>
<dbReference type="GO" id="GO:0022857">
    <property type="term" value="F:transmembrane transporter activity"/>
    <property type="evidence" value="ECO:0007669"/>
    <property type="project" value="TreeGrafter"/>
</dbReference>
<feature type="transmembrane region" description="Helical" evidence="6">
    <location>
        <begin position="102"/>
        <end position="125"/>
    </location>
</feature>
<feature type="transmembrane region" description="Helical" evidence="6">
    <location>
        <begin position="465"/>
        <end position="488"/>
    </location>
</feature>
<comment type="subcellular location">
    <subcellularLocation>
        <location evidence="1">Cell membrane</location>
        <topology evidence="1">Multi-pass membrane protein</topology>
    </subcellularLocation>
</comment>
<evidence type="ECO:0000256" key="3">
    <source>
        <dbReference type="ARBA" id="ARBA00022692"/>
    </source>
</evidence>
<keyword evidence="3 6" id="KW-0812">Transmembrane</keyword>